<dbReference type="Gene3D" id="3.40.50.720">
    <property type="entry name" value="NAD(P)-binding Rossmann-like Domain"/>
    <property type="match status" value="1"/>
</dbReference>
<accession>K8FIE6</accession>
<dbReference type="KEGG" id="bpg:Bathy09g01180"/>
<gene>
    <name evidence="3" type="ORF">Bathy09g01180</name>
</gene>
<sequence>MHSKCIPLSPGVLRFGGDTQRSSARGERKRRERCPRFSAFAFAASEDEKETGQRNFGETVVVVTGCLGFIGSNLVSHLLERRNNRSQDDDVHENVIIIGIDVLDVEKGPYKKEDKRANLNRLVHIGKRRFVFIDRDISLGIELSMIERELRKMKKTKDNDFDAEDDSNVCKTIDGIIHCAAYSGVKDTLEDPFLAFRANVETTAIMIELAKRSEANFVFLSSGATYGDNFERKKPSREDEGIMGDDGKSIPQSPYALSKIAAEAVVRSYARAFTEIERKITITRIFTCFGNYGRPDMAITRFMQTLLDDENREKKLTMFGDGDESWRDYCHISDVCSGIEKALWRENGSTCETVNVSRGEAVTLRRLVSSVQKAASEELKASSKTSSESDDDIKIIVEPRRPGDVGGTFADVTKAKDLLDFEAKISLEEGVASVANWYNSDEYKKHYFKR</sequence>
<evidence type="ECO:0000313" key="4">
    <source>
        <dbReference type="Proteomes" id="UP000198341"/>
    </source>
</evidence>
<organism evidence="3 4">
    <name type="scientific">Bathycoccus prasinos</name>
    <dbReference type="NCBI Taxonomy" id="41875"/>
    <lineage>
        <taxon>Eukaryota</taxon>
        <taxon>Viridiplantae</taxon>
        <taxon>Chlorophyta</taxon>
        <taxon>Mamiellophyceae</taxon>
        <taxon>Mamiellales</taxon>
        <taxon>Bathycoccaceae</taxon>
        <taxon>Bathycoccus</taxon>
    </lineage>
</organism>
<dbReference type="InterPro" id="IPR050177">
    <property type="entry name" value="Lipid_A_modif_metabolic_enz"/>
</dbReference>
<dbReference type="OrthoDB" id="202470at2759"/>
<dbReference type="Proteomes" id="UP000198341">
    <property type="component" value="Chromosome 9"/>
</dbReference>
<dbReference type="eggNOG" id="KOG1371">
    <property type="taxonomic scope" value="Eukaryota"/>
</dbReference>
<reference evidence="3 4" key="1">
    <citation type="submission" date="2011-10" db="EMBL/GenBank/DDBJ databases">
        <authorList>
            <person name="Genoscope - CEA"/>
        </authorList>
    </citation>
    <scope>NUCLEOTIDE SEQUENCE [LARGE SCALE GENOMIC DNA]</scope>
    <source>
        <strain evidence="3 4">RCC 1105</strain>
    </source>
</reference>
<dbReference type="PANTHER" id="PTHR43245">
    <property type="entry name" value="BIFUNCTIONAL POLYMYXIN RESISTANCE PROTEIN ARNA"/>
    <property type="match status" value="1"/>
</dbReference>
<dbReference type="PANTHER" id="PTHR43245:SF13">
    <property type="entry name" value="UDP-D-APIOSE_UDP-D-XYLOSE SYNTHASE 2"/>
    <property type="match status" value="1"/>
</dbReference>
<dbReference type="GeneID" id="19013625"/>
<name>K8FIE6_9CHLO</name>
<dbReference type="STRING" id="41875.K8FIE6"/>
<evidence type="ECO:0000256" key="1">
    <source>
        <dbReference type="SAM" id="MobiDB-lite"/>
    </source>
</evidence>
<proteinExistence type="predicted"/>
<dbReference type="SUPFAM" id="SSF51735">
    <property type="entry name" value="NAD(P)-binding Rossmann-fold domains"/>
    <property type="match status" value="1"/>
</dbReference>
<dbReference type="InterPro" id="IPR036291">
    <property type="entry name" value="NAD(P)-bd_dom_sf"/>
</dbReference>
<dbReference type="InterPro" id="IPR016040">
    <property type="entry name" value="NAD(P)-bd_dom"/>
</dbReference>
<protein>
    <submittedName>
        <fullName evidence="3">NAD-dependent epimerase/dehydratase</fullName>
    </submittedName>
</protein>
<evidence type="ECO:0000313" key="3">
    <source>
        <dbReference type="EMBL" id="CCO66714.1"/>
    </source>
</evidence>
<feature type="domain" description="NAD(P)-binding" evidence="2">
    <location>
        <begin position="170"/>
        <end position="432"/>
    </location>
</feature>
<dbReference type="EMBL" id="FO082270">
    <property type="protein sequence ID" value="CCO66714.1"/>
    <property type="molecule type" value="Genomic_DNA"/>
</dbReference>
<evidence type="ECO:0000259" key="2">
    <source>
        <dbReference type="Pfam" id="PF16363"/>
    </source>
</evidence>
<keyword evidence="4" id="KW-1185">Reference proteome</keyword>
<dbReference type="AlphaFoldDB" id="K8FIE6"/>
<dbReference type="Pfam" id="PF16363">
    <property type="entry name" value="GDP_Man_Dehyd"/>
    <property type="match status" value="1"/>
</dbReference>
<dbReference type="RefSeq" id="XP_007511154.1">
    <property type="nucleotide sequence ID" value="XM_007511092.1"/>
</dbReference>
<feature type="region of interest" description="Disordered" evidence="1">
    <location>
        <begin position="1"/>
        <end position="30"/>
    </location>
</feature>